<dbReference type="InterPro" id="IPR040911">
    <property type="entry name" value="Exostosin_GT47"/>
</dbReference>
<keyword evidence="3" id="KW-0808">Transferase</keyword>
<keyword evidence="3" id="KW-0328">Glycosyltransferase</keyword>
<protein>
    <recommendedName>
        <fullName evidence="6">Exostosin GT47 domain-containing protein</fullName>
    </recommendedName>
</protein>
<evidence type="ECO:0000256" key="3">
    <source>
        <dbReference type="ARBA" id="ARBA00022676"/>
    </source>
</evidence>
<dbReference type="PANTHER" id="PTHR11062:SF59">
    <property type="entry name" value="EXOSTOSIN FAMILY PROTEIN"/>
    <property type="match status" value="1"/>
</dbReference>
<keyword evidence="5" id="KW-0333">Golgi apparatus</keyword>
<evidence type="ECO:0000256" key="1">
    <source>
        <dbReference type="ARBA" id="ARBA00004323"/>
    </source>
</evidence>
<comment type="caution">
    <text evidence="7">The sequence shown here is derived from an EMBL/GenBank/DDBJ whole genome shotgun (WGS) entry which is preliminary data.</text>
</comment>
<evidence type="ECO:0000259" key="6">
    <source>
        <dbReference type="Pfam" id="PF03016"/>
    </source>
</evidence>
<sequence length="101" mass="11790">MGYEVNSSRIVEALYYECVPVIIADNFVLSPSEVVVAEKDIPDLKKILQGISLRKYVSMHGCVKGLQRHFLWHARPLRYDFLHMILHSIWLSRVNQVELHE</sequence>
<dbReference type="Proteomes" id="UP000729402">
    <property type="component" value="Unassembled WGS sequence"/>
</dbReference>
<reference evidence="7" key="2">
    <citation type="submission" date="2021-02" db="EMBL/GenBank/DDBJ databases">
        <authorList>
            <person name="Kimball J.A."/>
            <person name="Haas M.W."/>
            <person name="Macchietto M."/>
            <person name="Kono T."/>
            <person name="Duquette J."/>
            <person name="Shao M."/>
        </authorList>
    </citation>
    <scope>NUCLEOTIDE SEQUENCE</scope>
    <source>
        <tissue evidence="7">Fresh leaf tissue</tissue>
    </source>
</reference>
<evidence type="ECO:0000256" key="5">
    <source>
        <dbReference type="ARBA" id="ARBA00023034"/>
    </source>
</evidence>
<evidence type="ECO:0000313" key="7">
    <source>
        <dbReference type="EMBL" id="KAG8056056.1"/>
    </source>
</evidence>
<dbReference type="GO" id="GO:0016757">
    <property type="term" value="F:glycosyltransferase activity"/>
    <property type="evidence" value="ECO:0007669"/>
    <property type="project" value="UniProtKB-KW"/>
</dbReference>
<comment type="subcellular location">
    <subcellularLocation>
        <location evidence="1">Golgi apparatus membrane</location>
        <topology evidence="1">Single-pass type II membrane protein</topology>
    </subcellularLocation>
</comment>
<keyword evidence="4" id="KW-0812">Transmembrane</keyword>
<keyword evidence="8" id="KW-1185">Reference proteome</keyword>
<accession>A0A8J5VDX2</accession>
<proteinExistence type="inferred from homology"/>
<evidence type="ECO:0000256" key="2">
    <source>
        <dbReference type="ARBA" id="ARBA00010271"/>
    </source>
</evidence>
<dbReference type="PANTHER" id="PTHR11062">
    <property type="entry name" value="EXOSTOSIN HEPARAN SULFATE GLYCOSYLTRANSFERASE -RELATED"/>
    <property type="match status" value="1"/>
</dbReference>
<evidence type="ECO:0000256" key="4">
    <source>
        <dbReference type="ARBA" id="ARBA00022968"/>
    </source>
</evidence>
<dbReference type="Pfam" id="PF03016">
    <property type="entry name" value="Exostosin_GT47"/>
    <property type="match status" value="1"/>
</dbReference>
<name>A0A8J5VDX2_ZIZPA</name>
<reference evidence="7" key="1">
    <citation type="journal article" date="2021" name="bioRxiv">
        <title>Whole Genome Assembly and Annotation of Northern Wild Rice, Zizania palustris L., Supports a Whole Genome Duplication in the Zizania Genus.</title>
        <authorList>
            <person name="Haas M."/>
            <person name="Kono T."/>
            <person name="Macchietto M."/>
            <person name="Millas R."/>
            <person name="McGilp L."/>
            <person name="Shao M."/>
            <person name="Duquette J."/>
            <person name="Hirsch C.N."/>
            <person name="Kimball J."/>
        </authorList>
    </citation>
    <scope>NUCLEOTIDE SEQUENCE</scope>
    <source>
        <tissue evidence="7">Fresh leaf tissue</tissue>
    </source>
</reference>
<feature type="domain" description="Exostosin GT47" evidence="6">
    <location>
        <begin position="2"/>
        <end position="50"/>
    </location>
</feature>
<dbReference type="EMBL" id="JAAALK010000288">
    <property type="protein sequence ID" value="KAG8056056.1"/>
    <property type="molecule type" value="Genomic_DNA"/>
</dbReference>
<gene>
    <name evidence="7" type="ORF">GUJ93_ZPchr0001g30346</name>
</gene>
<dbReference type="AlphaFoldDB" id="A0A8J5VDX2"/>
<dbReference type="OrthoDB" id="1924787at2759"/>
<organism evidence="7 8">
    <name type="scientific">Zizania palustris</name>
    <name type="common">Northern wild rice</name>
    <dbReference type="NCBI Taxonomy" id="103762"/>
    <lineage>
        <taxon>Eukaryota</taxon>
        <taxon>Viridiplantae</taxon>
        <taxon>Streptophyta</taxon>
        <taxon>Embryophyta</taxon>
        <taxon>Tracheophyta</taxon>
        <taxon>Spermatophyta</taxon>
        <taxon>Magnoliopsida</taxon>
        <taxon>Liliopsida</taxon>
        <taxon>Poales</taxon>
        <taxon>Poaceae</taxon>
        <taxon>BOP clade</taxon>
        <taxon>Oryzoideae</taxon>
        <taxon>Oryzeae</taxon>
        <taxon>Zizaniinae</taxon>
        <taxon>Zizania</taxon>
    </lineage>
</organism>
<comment type="similarity">
    <text evidence="2">Belongs to the glycosyltransferase 47 family.</text>
</comment>
<keyword evidence="4" id="KW-0735">Signal-anchor</keyword>
<dbReference type="GO" id="GO:0000139">
    <property type="term" value="C:Golgi membrane"/>
    <property type="evidence" value="ECO:0007669"/>
    <property type="project" value="UniProtKB-SubCell"/>
</dbReference>
<evidence type="ECO:0000313" key="8">
    <source>
        <dbReference type="Proteomes" id="UP000729402"/>
    </source>
</evidence>
<dbReference type="InterPro" id="IPR004263">
    <property type="entry name" value="Exostosin"/>
</dbReference>